<gene>
    <name evidence="9" type="ordered locus">Caka_0159</name>
</gene>
<keyword evidence="4" id="KW-0997">Cell inner membrane</keyword>
<dbReference type="InterPro" id="IPR002771">
    <property type="entry name" value="Multi_antbiot-R_MarC"/>
</dbReference>
<evidence type="ECO:0000256" key="4">
    <source>
        <dbReference type="ARBA" id="ARBA00022519"/>
    </source>
</evidence>
<accession>D5EL84</accession>
<evidence type="ECO:0000313" key="9">
    <source>
        <dbReference type="EMBL" id="ADE53186.1"/>
    </source>
</evidence>
<keyword evidence="7 8" id="KW-0472">Membrane</keyword>
<evidence type="ECO:0000256" key="6">
    <source>
        <dbReference type="ARBA" id="ARBA00022989"/>
    </source>
</evidence>
<evidence type="ECO:0000256" key="2">
    <source>
        <dbReference type="ARBA" id="ARBA00009784"/>
    </source>
</evidence>
<feature type="transmembrane region" description="Helical" evidence="8">
    <location>
        <begin position="47"/>
        <end position="68"/>
    </location>
</feature>
<evidence type="ECO:0000256" key="5">
    <source>
        <dbReference type="ARBA" id="ARBA00022692"/>
    </source>
</evidence>
<comment type="caution">
    <text evidence="8">Lacks conserved residue(s) required for the propagation of feature annotation.</text>
</comment>
<evidence type="ECO:0000313" key="10">
    <source>
        <dbReference type="Proteomes" id="UP000000925"/>
    </source>
</evidence>
<feature type="transmembrane region" description="Helical" evidence="8">
    <location>
        <begin position="187"/>
        <end position="207"/>
    </location>
</feature>
<dbReference type="OrthoDB" id="21094at2"/>
<keyword evidence="3" id="KW-1003">Cell membrane</keyword>
<organism evidence="9 10">
    <name type="scientific">Coraliomargarita akajimensis (strain DSM 45221 / IAM 15411 / JCM 23193 / KCTC 12865 / 04OKA010-24)</name>
    <dbReference type="NCBI Taxonomy" id="583355"/>
    <lineage>
        <taxon>Bacteria</taxon>
        <taxon>Pseudomonadati</taxon>
        <taxon>Verrucomicrobiota</taxon>
        <taxon>Opitutia</taxon>
        <taxon>Puniceicoccales</taxon>
        <taxon>Coraliomargaritaceae</taxon>
        <taxon>Coraliomargarita</taxon>
    </lineage>
</organism>
<keyword evidence="6 8" id="KW-1133">Transmembrane helix</keyword>
<dbReference type="KEGG" id="caa:Caka_0159"/>
<dbReference type="PANTHER" id="PTHR33508">
    <property type="entry name" value="UPF0056 MEMBRANE PROTEIN YHCE"/>
    <property type="match status" value="1"/>
</dbReference>
<name>D5EL84_CORAD</name>
<evidence type="ECO:0000256" key="7">
    <source>
        <dbReference type="ARBA" id="ARBA00023136"/>
    </source>
</evidence>
<keyword evidence="10" id="KW-1185">Reference proteome</keyword>
<evidence type="ECO:0000256" key="8">
    <source>
        <dbReference type="RuleBase" id="RU362048"/>
    </source>
</evidence>
<dbReference type="Pfam" id="PF01914">
    <property type="entry name" value="MarC"/>
    <property type="match status" value="1"/>
</dbReference>
<dbReference type="AlphaFoldDB" id="D5EL84"/>
<evidence type="ECO:0000256" key="1">
    <source>
        <dbReference type="ARBA" id="ARBA00004429"/>
    </source>
</evidence>
<proteinExistence type="inferred from homology"/>
<comment type="subcellular location">
    <subcellularLocation>
        <location evidence="1 8">Cell inner membrane</location>
        <topology evidence="1 8">Multi-pass membrane protein</topology>
    </subcellularLocation>
</comment>
<protein>
    <recommendedName>
        <fullName evidence="8">UPF0056 inner membrane protein</fullName>
    </recommendedName>
</protein>
<dbReference type="EMBL" id="CP001998">
    <property type="protein sequence ID" value="ADE53186.1"/>
    <property type="molecule type" value="Genomic_DNA"/>
</dbReference>
<dbReference type="NCBIfam" id="NF008228">
    <property type="entry name" value="PRK10995.1"/>
    <property type="match status" value="1"/>
</dbReference>
<feature type="transmembrane region" description="Helical" evidence="8">
    <location>
        <begin position="145"/>
        <end position="166"/>
    </location>
</feature>
<reference evidence="9 10" key="1">
    <citation type="journal article" date="2010" name="Stand. Genomic Sci.">
        <title>Complete genome sequence of Coraliomargarita akajimensis type strain (04OKA010-24).</title>
        <authorList>
            <person name="Mavromatis K."/>
            <person name="Abt B."/>
            <person name="Brambilla E."/>
            <person name="Lapidus A."/>
            <person name="Copeland A."/>
            <person name="Deshpande S."/>
            <person name="Nolan M."/>
            <person name="Lucas S."/>
            <person name="Tice H."/>
            <person name="Cheng J.F."/>
            <person name="Han C."/>
            <person name="Detter J.C."/>
            <person name="Woyke T."/>
            <person name="Goodwin L."/>
            <person name="Pitluck S."/>
            <person name="Held B."/>
            <person name="Brettin T."/>
            <person name="Tapia R."/>
            <person name="Ivanova N."/>
            <person name="Mikhailova N."/>
            <person name="Pati A."/>
            <person name="Liolios K."/>
            <person name="Chen A."/>
            <person name="Palaniappan K."/>
            <person name="Land M."/>
            <person name="Hauser L."/>
            <person name="Chang Y.J."/>
            <person name="Jeffries C.D."/>
            <person name="Rohde M."/>
            <person name="Goker M."/>
            <person name="Bristow J."/>
            <person name="Eisen J.A."/>
            <person name="Markowitz V."/>
            <person name="Hugenholtz P."/>
            <person name="Klenk H.P."/>
            <person name="Kyrpides N.C."/>
        </authorList>
    </citation>
    <scope>NUCLEOTIDE SEQUENCE [LARGE SCALE GENOMIC DNA]</scope>
    <source>
        <strain evidence="10">DSM 45221 / IAM 15411 / JCM 23193 / KCTC 12865</strain>
    </source>
</reference>
<dbReference type="HOGENOM" id="CLU_079909_2_0_0"/>
<dbReference type="GO" id="GO:0005886">
    <property type="term" value="C:plasma membrane"/>
    <property type="evidence" value="ECO:0007669"/>
    <property type="project" value="UniProtKB-SubCell"/>
</dbReference>
<evidence type="ECO:0000256" key="3">
    <source>
        <dbReference type="ARBA" id="ARBA00022475"/>
    </source>
</evidence>
<feature type="transmembrane region" description="Helical" evidence="8">
    <location>
        <begin position="118"/>
        <end position="139"/>
    </location>
</feature>
<comment type="similarity">
    <text evidence="2 8">Belongs to the UPF0056 (MarC) family.</text>
</comment>
<dbReference type="NCBIfam" id="TIGR00427">
    <property type="entry name" value="NAAT family transporter"/>
    <property type="match status" value="1"/>
</dbReference>
<keyword evidence="5 8" id="KW-0812">Transmembrane</keyword>
<dbReference type="PANTHER" id="PTHR33508:SF2">
    <property type="entry name" value="UPF0056 INNER MEMBRANE PROTEIN MARC"/>
    <property type="match status" value="1"/>
</dbReference>
<dbReference type="eggNOG" id="COG2095">
    <property type="taxonomic scope" value="Bacteria"/>
</dbReference>
<dbReference type="STRING" id="583355.Caka_0159"/>
<sequence>MDSLFHLSLLTFTALFPITNPFGNAAIFLSLTNNSPNERTVIARRTGLYMFCVLATCLIAGNQIMHFFGLSLEGIRIAGGILITTYGFAQLNPNPERHHSPAEHEEAMSKRDISFTPLAMPLLAGPGAIASTVSIASTIPREHVLLAYLSSLLGIALTCVLCTLILSQSSKLMRYLGVNGANALTRLMGFILLCIGVQLVIDGVLGLR</sequence>
<dbReference type="RefSeq" id="WP_013041912.1">
    <property type="nucleotide sequence ID" value="NC_014008.1"/>
</dbReference>
<dbReference type="Proteomes" id="UP000000925">
    <property type="component" value="Chromosome"/>
</dbReference>